<feature type="domain" description="Methyltransferase type 11" evidence="4">
    <location>
        <begin position="50"/>
        <end position="142"/>
    </location>
</feature>
<dbReference type="OrthoDB" id="5566900at2"/>
<keyword evidence="1 5" id="KW-0489">Methyltransferase</keyword>
<dbReference type="GO" id="GO:0032259">
    <property type="term" value="P:methylation"/>
    <property type="evidence" value="ECO:0007669"/>
    <property type="project" value="UniProtKB-KW"/>
</dbReference>
<accession>A0A561TWM3</accession>
<keyword evidence="3" id="KW-0949">S-adenosyl-L-methionine</keyword>
<dbReference type="EMBL" id="VIWT01000002">
    <property type="protein sequence ID" value="TWF91511.1"/>
    <property type="molecule type" value="Genomic_DNA"/>
</dbReference>
<dbReference type="RefSeq" id="WP_145909092.1">
    <property type="nucleotide sequence ID" value="NZ_BAAAMZ010000010.1"/>
</dbReference>
<organism evidence="5 6">
    <name type="scientific">Kitasatospora viridis</name>
    <dbReference type="NCBI Taxonomy" id="281105"/>
    <lineage>
        <taxon>Bacteria</taxon>
        <taxon>Bacillati</taxon>
        <taxon>Actinomycetota</taxon>
        <taxon>Actinomycetes</taxon>
        <taxon>Kitasatosporales</taxon>
        <taxon>Streptomycetaceae</taxon>
        <taxon>Kitasatospora</taxon>
    </lineage>
</organism>
<dbReference type="PANTHER" id="PTHR43464">
    <property type="entry name" value="METHYLTRANSFERASE"/>
    <property type="match status" value="1"/>
</dbReference>
<reference evidence="5 6" key="1">
    <citation type="submission" date="2019-06" db="EMBL/GenBank/DDBJ databases">
        <title>Sequencing the genomes of 1000 actinobacteria strains.</title>
        <authorList>
            <person name="Klenk H.-P."/>
        </authorList>
    </citation>
    <scope>NUCLEOTIDE SEQUENCE [LARGE SCALE GENOMIC DNA]</scope>
    <source>
        <strain evidence="5 6">DSM 44826</strain>
    </source>
</reference>
<dbReference type="InterPro" id="IPR013216">
    <property type="entry name" value="Methyltransf_11"/>
</dbReference>
<name>A0A561TWM3_9ACTN</name>
<keyword evidence="2 5" id="KW-0808">Transferase</keyword>
<sequence length="244" mass="26544">MTSDDQSKVNDYDSFAEAYTGENETNLINAHYERPAMLALAGEVAGRRILDAGCGSGPLSAALRERGAVLSGFDASAGMLELARRRLGEGADLTVAELGGPLPYPDGAFDDVVASLVLHYLEDWGPALAELRRVLKPGGRLIASVDHPFAVNLMHRQADRAAEYNYFATTNWTAEWAMGGRTARMSFWHRPLHAMVEAFTAAGFRITVIDEPAPDPAVRELFPEAVAAGPRFLCFLFFVLQADQ</sequence>
<dbReference type="GO" id="GO:0008757">
    <property type="term" value="F:S-adenosylmethionine-dependent methyltransferase activity"/>
    <property type="evidence" value="ECO:0007669"/>
    <property type="project" value="InterPro"/>
</dbReference>
<gene>
    <name evidence="5" type="ORF">FHX73_12626</name>
</gene>
<proteinExistence type="predicted"/>
<dbReference type="AlphaFoldDB" id="A0A561TWM3"/>
<protein>
    <submittedName>
        <fullName evidence="5">Methyltransferase family protein</fullName>
    </submittedName>
</protein>
<dbReference type="CDD" id="cd02440">
    <property type="entry name" value="AdoMet_MTases"/>
    <property type="match status" value="1"/>
</dbReference>
<comment type="caution">
    <text evidence="5">The sequence shown here is derived from an EMBL/GenBank/DDBJ whole genome shotgun (WGS) entry which is preliminary data.</text>
</comment>
<evidence type="ECO:0000256" key="1">
    <source>
        <dbReference type="ARBA" id="ARBA00022603"/>
    </source>
</evidence>
<dbReference type="PANTHER" id="PTHR43464:SF19">
    <property type="entry name" value="UBIQUINONE BIOSYNTHESIS O-METHYLTRANSFERASE, MITOCHONDRIAL"/>
    <property type="match status" value="1"/>
</dbReference>
<dbReference type="Proteomes" id="UP000317940">
    <property type="component" value="Unassembled WGS sequence"/>
</dbReference>
<evidence type="ECO:0000259" key="4">
    <source>
        <dbReference type="Pfam" id="PF08241"/>
    </source>
</evidence>
<evidence type="ECO:0000313" key="5">
    <source>
        <dbReference type="EMBL" id="TWF91511.1"/>
    </source>
</evidence>
<evidence type="ECO:0000256" key="3">
    <source>
        <dbReference type="ARBA" id="ARBA00022691"/>
    </source>
</evidence>
<dbReference type="SUPFAM" id="SSF53335">
    <property type="entry name" value="S-adenosyl-L-methionine-dependent methyltransferases"/>
    <property type="match status" value="1"/>
</dbReference>
<keyword evidence="6" id="KW-1185">Reference proteome</keyword>
<evidence type="ECO:0000313" key="6">
    <source>
        <dbReference type="Proteomes" id="UP000317940"/>
    </source>
</evidence>
<dbReference type="InterPro" id="IPR029063">
    <property type="entry name" value="SAM-dependent_MTases_sf"/>
</dbReference>
<evidence type="ECO:0000256" key="2">
    <source>
        <dbReference type="ARBA" id="ARBA00022679"/>
    </source>
</evidence>
<dbReference type="Gene3D" id="3.40.50.150">
    <property type="entry name" value="Vaccinia Virus protein VP39"/>
    <property type="match status" value="1"/>
</dbReference>
<dbReference type="Pfam" id="PF08241">
    <property type="entry name" value="Methyltransf_11"/>
    <property type="match status" value="1"/>
</dbReference>